<evidence type="ECO:0000256" key="1">
    <source>
        <dbReference type="SAM" id="MobiDB-lite"/>
    </source>
</evidence>
<keyword evidence="3" id="KW-1185">Reference proteome</keyword>
<reference evidence="2" key="2">
    <citation type="submission" date="2022-01" db="EMBL/GenBank/DDBJ databases">
        <authorList>
            <person name="Yamashiro T."/>
            <person name="Shiraishi A."/>
            <person name="Satake H."/>
            <person name="Nakayama K."/>
        </authorList>
    </citation>
    <scope>NUCLEOTIDE SEQUENCE</scope>
</reference>
<reference evidence="2" key="1">
    <citation type="journal article" date="2022" name="Int. J. Mol. Sci.">
        <title>Draft Genome of Tanacetum Coccineum: Genomic Comparison of Closely Related Tanacetum-Family Plants.</title>
        <authorList>
            <person name="Yamashiro T."/>
            <person name="Shiraishi A."/>
            <person name="Nakayama K."/>
            <person name="Satake H."/>
        </authorList>
    </citation>
    <scope>NUCLEOTIDE SEQUENCE</scope>
</reference>
<dbReference type="Proteomes" id="UP001151760">
    <property type="component" value="Unassembled WGS sequence"/>
</dbReference>
<proteinExistence type="predicted"/>
<evidence type="ECO:0000313" key="3">
    <source>
        <dbReference type="Proteomes" id="UP001151760"/>
    </source>
</evidence>
<name>A0ABQ4YF06_9ASTR</name>
<protein>
    <submittedName>
        <fullName evidence="2">Uncharacterized protein</fullName>
    </submittedName>
</protein>
<gene>
    <name evidence="2" type="ORF">Tco_0726190</name>
</gene>
<feature type="region of interest" description="Disordered" evidence="1">
    <location>
        <begin position="85"/>
        <end position="105"/>
    </location>
</feature>
<comment type="caution">
    <text evidence="2">The sequence shown here is derived from an EMBL/GenBank/DDBJ whole genome shotgun (WGS) entry which is preliminary data.</text>
</comment>
<sequence length="232" mass="26536">MSPLSNLSGCCCLLEFTFDMFWQFSKGCCCLLEFTFDMFWQFSKAMLIHYSDEAPSIHHNLGGRHIQAYAIKASFQRSYLNKGQGADHKKVANSSRPNSGDSGSSNSYVNAVKNHKSVDHDSMPSVLTKMCSTLKLWTLKHISKEFVTRWGNLIDTNDSDGNCFHSKRLCLFTKSISNIYENFKIIFRGKVYWIRAKEVPGWTPDLVEDSDEEELSVTISVEERNENLESRE</sequence>
<feature type="compositionally biased region" description="Low complexity" evidence="1">
    <location>
        <begin position="93"/>
        <end position="105"/>
    </location>
</feature>
<dbReference type="EMBL" id="BQNB010010366">
    <property type="protein sequence ID" value="GJS76309.1"/>
    <property type="molecule type" value="Genomic_DNA"/>
</dbReference>
<organism evidence="2 3">
    <name type="scientific">Tanacetum coccineum</name>
    <dbReference type="NCBI Taxonomy" id="301880"/>
    <lineage>
        <taxon>Eukaryota</taxon>
        <taxon>Viridiplantae</taxon>
        <taxon>Streptophyta</taxon>
        <taxon>Embryophyta</taxon>
        <taxon>Tracheophyta</taxon>
        <taxon>Spermatophyta</taxon>
        <taxon>Magnoliopsida</taxon>
        <taxon>eudicotyledons</taxon>
        <taxon>Gunneridae</taxon>
        <taxon>Pentapetalae</taxon>
        <taxon>asterids</taxon>
        <taxon>campanulids</taxon>
        <taxon>Asterales</taxon>
        <taxon>Asteraceae</taxon>
        <taxon>Asteroideae</taxon>
        <taxon>Anthemideae</taxon>
        <taxon>Anthemidinae</taxon>
        <taxon>Tanacetum</taxon>
    </lineage>
</organism>
<evidence type="ECO:0000313" key="2">
    <source>
        <dbReference type="EMBL" id="GJS76309.1"/>
    </source>
</evidence>
<accession>A0ABQ4YF06</accession>